<evidence type="ECO:0000313" key="9">
    <source>
        <dbReference type="EMBL" id="MFC3152636.1"/>
    </source>
</evidence>
<comment type="caution">
    <text evidence="9">The sequence shown here is derived from an EMBL/GenBank/DDBJ whole genome shotgun (WGS) entry which is preliminary data.</text>
</comment>
<proteinExistence type="inferred from homology"/>
<dbReference type="Proteomes" id="UP001595476">
    <property type="component" value="Unassembled WGS sequence"/>
</dbReference>
<keyword evidence="4" id="KW-0812">Transmembrane</keyword>
<gene>
    <name evidence="9" type="ORF">ACFOEK_16490</name>
</gene>
<dbReference type="Pfam" id="PF03349">
    <property type="entry name" value="Toluene_X"/>
    <property type="match status" value="1"/>
</dbReference>
<comment type="subcellular location">
    <subcellularLocation>
        <location evidence="1">Cell outer membrane</location>
        <topology evidence="1">Multi-pass membrane protein</topology>
    </subcellularLocation>
</comment>
<evidence type="ECO:0000256" key="5">
    <source>
        <dbReference type="ARBA" id="ARBA00022729"/>
    </source>
</evidence>
<feature type="chain" id="PRO_5045612754" evidence="8">
    <location>
        <begin position="42"/>
        <end position="436"/>
    </location>
</feature>
<dbReference type="RefSeq" id="WP_386722563.1">
    <property type="nucleotide sequence ID" value="NZ_JBHRSZ010000007.1"/>
</dbReference>
<keyword evidence="6" id="KW-0472">Membrane</keyword>
<evidence type="ECO:0000256" key="6">
    <source>
        <dbReference type="ARBA" id="ARBA00023136"/>
    </source>
</evidence>
<name>A0ABV7HMB1_9GAMM</name>
<sequence length="436" mass="46553">MRRKQNNNSITKKHQTRSKVRLSMAGALISASPLFTSPAHAVGLQLMPGSSNFGTAGAGHAAEGNGAGSSWANPATMSLVEGNQIGFGAIVADTDLQFDAADSTQESGGDSGSTVFIPSFAYVHSLSEDVKLGFSVLAPFGSEIDYGGQWTGSNAVTSASVQTIQAQPTISYRINDHLSLGGGVNINYTTAEQELSPSFTQNLPGPIDPTVEADMALDAHGIDYGWTAGAMWEFNQDHRIGVVYRSEVETDLKGDADITANIGGTPLMDSSATTRLNWENPASAVISGYHQVTDKTALLWDLGRTFYSNFETTTISADLGGGLDIPIERNWQDANRYAIGGHYQLTQDLTLQAGFSYDESPVETEDRTADLPLDDIKRYTLGAMYQMNDQTQVSLGVEYADLGNTKIEEHEGLLASPAGDYDNSAIAGSLSVNYKF</sequence>
<evidence type="ECO:0000256" key="2">
    <source>
        <dbReference type="ARBA" id="ARBA00008163"/>
    </source>
</evidence>
<keyword evidence="3" id="KW-1134">Transmembrane beta strand</keyword>
<keyword evidence="7" id="KW-0998">Cell outer membrane</keyword>
<evidence type="ECO:0000256" key="1">
    <source>
        <dbReference type="ARBA" id="ARBA00004571"/>
    </source>
</evidence>
<reference evidence="10" key="1">
    <citation type="journal article" date="2019" name="Int. J. Syst. Evol. Microbiol.">
        <title>The Global Catalogue of Microorganisms (GCM) 10K type strain sequencing project: providing services to taxonomists for standard genome sequencing and annotation.</title>
        <authorList>
            <consortium name="The Broad Institute Genomics Platform"/>
            <consortium name="The Broad Institute Genome Sequencing Center for Infectious Disease"/>
            <person name="Wu L."/>
            <person name="Ma J."/>
        </authorList>
    </citation>
    <scope>NUCLEOTIDE SEQUENCE [LARGE SCALE GENOMIC DNA]</scope>
    <source>
        <strain evidence="10">KCTC 52438</strain>
    </source>
</reference>
<evidence type="ECO:0000256" key="3">
    <source>
        <dbReference type="ARBA" id="ARBA00022452"/>
    </source>
</evidence>
<dbReference type="EMBL" id="JBHRSZ010000007">
    <property type="protein sequence ID" value="MFC3152636.1"/>
    <property type="molecule type" value="Genomic_DNA"/>
</dbReference>
<accession>A0ABV7HMB1</accession>
<keyword evidence="5 8" id="KW-0732">Signal</keyword>
<evidence type="ECO:0000256" key="7">
    <source>
        <dbReference type="ARBA" id="ARBA00023237"/>
    </source>
</evidence>
<evidence type="ECO:0000313" key="10">
    <source>
        <dbReference type="Proteomes" id="UP001595476"/>
    </source>
</evidence>
<dbReference type="PANTHER" id="PTHR35093">
    <property type="entry name" value="OUTER MEMBRANE PROTEIN NMB0088-RELATED"/>
    <property type="match status" value="1"/>
</dbReference>
<evidence type="ECO:0000256" key="8">
    <source>
        <dbReference type="SAM" id="SignalP"/>
    </source>
</evidence>
<dbReference type="SUPFAM" id="SSF56935">
    <property type="entry name" value="Porins"/>
    <property type="match status" value="1"/>
</dbReference>
<evidence type="ECO:0000256" key="4">
    <source>
        <dbReference type="ARBA" id="ARBA00022692"/>
    </source>
</evidence>
<dbReference type="Gene3D" id="2.40.160.60">
    <property type="entry name" value="Outer membrane protein transport protein (OMPP1/FadL/TodX)"/>
    <property type="match status" value="1"/>
</dbReference>
<feature type="signal peptide" evidence="8">
    <location>
        <begin position="1"/>
        <end position="41"/>
    </location>
</feature>
<dbReference type="InterPro" id="IPR005017">
    <property type="entry name" value="OMPP1/FadL/TodX"/>
</dbReference>
<comment type="similarity">
    <text evidence="2">Belongs to the OmpP1/FadL family.</text>
</comment>
<protein>
    <submittedName>
        <fullName evidence="9">OmpP1/FadL family transporter</fullName>
    </submittedName>
</protein>
<keyword evidence="10" id="KW-1185">Reference proteome</keyword>
<organism evidence="9 10">
    <name type="scientific">Litoribrevibacter euphylliae</name>
    <dbReference type="NCBI Taxonomy" id="1834034"/>
    <lineage>
        <taxon>Bacteria</taxon>
        <taxon>Pseudomonadati</taxon>
        <taxon>Pseudomonadota</taxon>
        <taxon>Gammaproteobacteria</taxon>
        <taxon>Oceanospirillales</taxon>
        <taxon>Oceanospirillaceae</taxon>
        <taxon>Litoribrevibacter</taxon>
    </lineage>
</organism>
<dbReference type="PANTHER" id="PTHR35093:SF8">
    <property type="entry name" value="OUTER MEMBRANE PROTEIN NMB0088-RELATED"/>
    <property type="match status" value="1"/>
</dbReference>